<evidence type="ECO:0000313" key="2">
    <source>
        <dbReference type="EMBL" id="TQM77237.1"/>
    </source>
</evidence>
<gene>
    <name evidence="2" type="ORF">FHX40_3994</name>
</gene>
<feature type="domain" description="PPM-type phosphatase" evidence="1">
    <location>
        <begin position="69"/>
        <end position="331"/>
    </location>
</feature>
<dbReference type="Pfam" id="PF12773">
    <property type="entry name" value="DZR"/>
    <property type="match status" value="1"/>
</dbReference>
<dbReference type="AlphaFoldDB" id="A0A543J337"/>
<dbReference type="InterPro" id="IPR036457">
    <property type="entry name" value="PPM-type-like_dom_sf"/>
</dbReference>
<dbReference type="OrthoDB" id="9801841at2"/>
<dbReference type="PROSITE" id="PS51746">
    <property type="entry name" value="PPM_2"/>
    <property type="match status" value="1"/>
</dbReference>
<evidence type="ECO:0000313" key="3">
    <source>
        <dbReference type="Proteomes" id="UP000319213"/>
    </source>
</evidence>
<dbReference type="RefSeq" id="WP_142261904.1">
    <property type="nucleotide sequence ID" value="NZ_BMPV01000002.1"/>
</dbReference>
<dbReference type="InterPro" id="IPR001932">
    <property type="entry name" value="PPM-type_phosphatase-like_dom"/>
</dbReference>
<dbReference type="Pfam" id="PF13672">
    <property type="entry name" value="PP2C_2"/>
    <property type="match status" value="1"/>
</dbReference>
<dbReference type="SUPFAM" id="SSF81606">
    <property type="entry name" value="PP2C-like"/>
    <property type="match status" value="1"/>
</dbReference>
<accession>A0A543J337</accession>
<sequence>MAAICPVCSLEGLPGERFCEECGTPLGATLCASCGAGAVDADGYCGRCGVRQPTGRDHAEIELTAGAVRVAGVSDRGLRHSHNEDAMALTVTAVPAGPYAAVPAGTGDPVAGPAGWQGGRDAFPPPAAGGTPGGAGHAVVGVVCDGVSTSPRPEEASQTAADTAAAVLAERLAAGADAVAATYQAVAAAAGAVAGLADSLFDAPACTLVSAVVDPRHVTVGWVGDSRAYWLSGPGSALLTQDDAGPGHVLTAWLGADAGEVVPHVRSFAPEGPGVVLVCSDGLWNYYPDPLALAQAVPDAAADPLAAARTLVELALQAGGRDNITVLVIPFTGRR</sequence>
<dbReference type="SMART" id="SM00332">
    <property type="entry name" value="PP2Cc"/>
    <property type="match status" value="1"/>
</dbReference>
<dbReference type="InterPro" id="IPR025874">
    <property type="entry name" value="DZR"/>
</dbReference>
<dbReference type="Proteomes" id="UP000319213">
    <property type="component" value="Unassembled WGS sequence"/>
</dbReference>
<protein>
    <submittedName>
        <fullName evidence="2">Serine/threonine protein phosphatase PrpC</fullName>
    </submittedName>
</protein>
<proteinExistence type="predicted"/>
<name>A0A543J337_9ACTN</name>
<dbReference type="EMBL" id="VFPQ01000001">
    <property type="protein sequence ID" value="TQM77237.1"/>
    <property type="molecule type" value="Genomic_DNA"/>
</dbReference>
<reference evidence="2 3" key="1">
    <citation type="submission" date="2019-06" db="EMBL/GenBank/DDBJ databases">
        <title>Sequencing the genomes of 1000 actinobacteria strains.</title>
        <authorList>
            <person name="Klenk H.-P."/>
        </authorList>
    </citation>
    <scope>NUCLEOTIDE SEQUENCE [LARGE SCALE GENOMIC DNA]</scope>
    <source>
        <strain evidence="2 3">DSM 43186</strain>
    </source>
</reference>
<dbReference type="Gene3D" id="3.60.40.10">
    <property type="entry name" value="PPM-type phosphatase domain"/>
    <property type="match status" value="1"/>
</dbReference>
<comment type="caution">
    <text evidence="2">The sequence shown here is derived from an EMBL/GenBank/DDBJ whole genome shotgun (WGS) entry which is preliminary data.</text>
</comment>
<evidence type="ECO:0000259" key="1">
    <source>
        <dbReference type="PROSITE" id="PS51746"/>
    </source>
</evidence>
<keyword evidence="3" id="KW-1185">Reference proteome</keyword>
<organism evidence="2 3">
    <name type="scientific">Thermopolyspora flexuosa</name>
    <dbReference type="NCBI Taxonomy" id="103836"/>
    <lineage>
        <taxon>Bacteria</taxon>
        <taxon>Bacillati</taxon>
        <taxon>Actinomycetota</taxon>
        <taxon>Actinomycetes</taxon>
        <taxon>Streptosporangiales</taxon>
        <taxon>Streptosporangiaceae</taxon>
        <taxon>Thermopolyspora</taxon>
    </lineage>
</organism>